<dbReference type="InterPro" id="IPR001304">
    <property type="entry name" value="C-type_lectin-like"/>
</dbReference>
<dbReference type="RefSeq" id="XP_028251186.1">
    <property type="nucleotide sequence ID" value="XM_028395385.1"/>
</dbReference>
<keyword evidence="3" id="KW-0175">Coiled coil</keyword>
<gene>
    <name evidence="7" type="primary">LOC114427361</name>
</gene>
<proteinExistence type="predicted"/>
<dbReference type="InterPro" id="IPR016187">
    <property type="entry name" value="CTDL_fold"/>
</dbReference>
<keyword evidence="2" id="KW-1015">Disulfide bond</keyword>
<dbReference type="OrthoDB" id="2142683at2759"/>
<dbReference type="InParanoid" id="A0A6P7HH65"/>
<protein>
    <submittedName>
        <fullName evidence="7">CD209 antigen-like</fullName>
    </submittedName>
</protein>
<evidence type="ECO:0000313" key="7">
    <source>
        <dbReference type="RefSeq" id="XP_028251186.1"/>
    </source>
</evidence>
<dbReference type="AlphaFoldDB" id="A0A6P7HH65"/>
<dbReference type="Proteomes" id="UP000515145">
    <property type="component" value="Chromosome 22"/>
</dbReference>
<keyword evidence="1" id="KW-0430">Lectin</keyword>
<dbReference type="PANTHER" id="PTHR22803">
    <property type="entry name" value="MANNOSE, PHOSPHOLIPASE, LECTIN RECEPTOR RELATED"/>
    <property type="match status" value="1"/>
</dbReference>
<dbReference type="InterPro" id="IPR016186">
    <property type="entry name" value="C-type_lectin-like/link_sf"/>
</dbReference>
<keyword evidence="4" id="KW-0812">Transmembrane</keyword>
<feature type="domain" description="C-type lectin" evidence="5">
    <location>
        <begin position="169"/>
        <end position="297"/>
    </location>
</feature>
<dbReference type="InterPro" id="IPR050111">
    <property type="entry name" value="C-type_lectin/snaclec_domain"/>
</dbReference>
<evidence type="ECO:0000256" key="2">
    <source>
        <dbReference type="ARBA" id="ARBA00023157"/>
    </source>
</evidence>
<dbReference type="GeneID" id="114427361"/>
<evidence type="ECO:0000313" key="6">
    <source>
        <dbReference type="Proteomes" id="UP000515145"/>
    </source>
</evidence>
<dbReference type="PROSITE" id="PS50041">
    <property type="entry name" value="C_TYPE_LECTIN_2"/>
    <property type="match status" value="1"/>
</dbReference>
<dbReference type="InterPro" id="IPR018378">
    <property type="entry name" value="C-type_lectin_CS"/>
</dbReference>
<reference evidence="7" key="2">
    <citation type="submission" date="2025-08" db="UniProtKB">
        <authorList>
            <consortium name="RefSeq"/>
        </authorList>
    </citation>
    <scope>IDENTIFICATION</scope>
</reference>
<evidence type="ECO:0000256" key="3">
    <source>
        <dbReference type="SAM" id="Coils"/>
    </source>
</evidence>
<evidence type="ECO:0000256" key="4">
    <source>
        <dbReference type="SAM" id="Phobius"/>
    </source>
</evidence>
<keyword evidence="6" id="KW-1185">Reference proteome</keyword>
<feature type="coiled-coil region" evidence="3">
    <location>
        <begin position="89"/>
        <end position="144"/>
    </location>
</feature>
<reference evidence="6" key="1">
    <citation type="submission" date="2024-06" db="UniProtKB">
        <authorList>
            <consortium name="RefSeq"/>
        </authorList>
    </citation>
    <scope>NUCLEOTIDE SEQUENCE [LARGE SCALE GENOMIC DNA]</scope>
</reference>
<dbReference type="PROSITE" id="PS00615">
    <property type="entry name" value="C_TYPE_LECTIN_1"/>
    <property type="match status" value="1"/>
</dbReference>
<sequence>MEDRDNSGGIFEGTYNKLISQEDFGADEQSQRVSMSTWRPESSLSYHKMLTVSLAVLAVILLVVDISLGVYYNKITSGNHLVTDIASEMAKLQATYDTELQSKEEARKELAKETSEHQFTKWEMDHLDSRSKSYKEQINQFQIEIASMKSHIPMIEEGCRQCMPGWTFMNSRCYYITFSNNLRKPWLVARRYCKIKGGDLAVIDSRETHMRLFELINNNRDPTKPISVSGYWIGLRDIDEEGIWKWLDGTRLTDGYWNDGEPNNHSNEDCAAMYPRINPFKSWNDAPCSYSLKWICEMRSRPAD</sequence>
<dbReference type="CDD" id="cd03590">
    <property type="entry name" value="CLECT_DC-SIGN_like"/>
    <property type="match status" value="1"/>
</dbReference>
<dbReference type="Pfam" id="PF00059">
    <property type="entry name" value="Lectin_C"/>
    <property type="match status" value="1"/>
</dbReference>
<keyword evidence="4" id="KW-0472">Membrane</keyword>
<evidence type="ECO:0000259" key="5">
    <source>
        <dbReference type="PROSITE" id="PS50041"/>
    </source>
</evidence>
<dbReference type="GO" id="GO:0030246">
    <property type="term" value="F:carbohydrate binding"/>
    <property type="evidence" value="ECO:0007669"/>
    <property type="project" value="UniProtKB-KW"/>
</dbReference>
<dbReference type="InterPro" id="IPR033989">
    <property type="entry name" value="CD209-like_CTLD"/>
</dbReference>
<organism evidence="6 7">
    <name type="scientific">Parambassis ranga</name>
    <name type="common">Indian glassy fish</name>
    <dbReference type="NCBI Taxonomy" id="210632"/>
    <lineage>
        <taxon>Eukaryota</taxon>
        <taxon>Metazoa</taxon>
        <taxon>Chordata</taxon>
        <taxon>Craniata</taxon>
        <taxon>Vertebrata</taxon>
        <taxon>Euteleostomi</taxon>
        <taxon>Actinopterygii</taxon>
        <taxon>Neopterygii</taxon>
        <taxon>Teleostei</taxon>
        <taxon>Neoteleostei</taxon>
        <taxon>Acanthomorphata</taxon>
        <taxon>Ovalentaria</taxon>
        <taxon>Ambassidae</taxon>
        <taxon>Parambassis</taxon>
    </lineage>
</organism>
<feature type="transmembrane region" description="Helical" evidence="4">
    <location>
        <begin position="49"/>
        <end position="72"/>
    </location>
</feature>
<dbReference type="SMART" id="SM00034">
    <property type="entry name" value="CLECT"/>
    <property type="match status" value="1"/>
</dbReference>
<evidence type="ECO:0000256" key="1">
    <source>
        <dbReference type="ARBA" id="ARBA00022734"/>
    </source>
</evidence>
<name>A0A6P7HH65_9TELE</name>
<dbReference type="SUPFAM" id="SSF56436">
    <property type="entry name" value="C-type lectin-like"/>
    <property type="match status" value="1"/>
</dbReference>
<accession>A0A6P7HH65</accession>
<keyword evidence="4" id="KW-1133">Transmembrane helix</keyword>
<dbReference type="Gene3D" id="3.10.100.10">
    <property type="entry name" value="Mannose-Binding Protein A, subunit A"/>
    <property type="match status" value="1"/>
</dbReference>